<proteinExistence type="predicted"/>
<accession>A0A6N3DVQ2</accession>
<sequence length="102" mass="11924">MAENIENNGCSQRDNAEHEGYVKASRSFNRIWKERDSAQPRLLEAILYKDNFNRAYKRVKSNKGVPGIDGMTIEEALPYLKEHQQEITDRIYRGRYTTSSVR</sequence>
<evidence type="ECO:0000313" key="1">
    <source>
        <dbReference type="EMBL" id="VYU32472.1"/>
    </source>
</evidence>
<dbReference type="EMBL" id="CACRUQ010000018">
    <property type="protein sequence ID" value="VYU32472.1"/>
    <property type="molecule type" value="Genomic_DNA"/>
</dbReference>
<reference evidence="1" key="1">
    <citation type="submission" date="2019-11" db="EMBL/GenBank/DDBJ databases">
        <authorList>
            <person name="Feng L."/>
        </authorList>
    </citation>
    <scope>NUCLEOTIDE SEQUENCE</scope>
    <source>
        <strain evidence="1">RtorquesLFYP15</strain>
    </source>
</reference>
<evidence type="ECO:0008006" key="2">
    <source>
        <dbReference type="Google" id="ProtNLM"/>
    </source>
</evidence>
<gene>
    <name evidence="1" type="ORF">RTLFYP15_02082</name>
</gene>
<dbReference type="AlphaFoldDB" id="A0A6N3DVQ2"/>
<organism evidence="1">
    <name type="scientific">[Ruminococcus] torques</name>
    <dbReference type="NCBI Taxonomy" id="33039"/>
    <lineage>
        <taxon>Bacteria</taxon>
        <taxon>Bacillati</taxon>
        <taxon>Bacillota</taxon>
        <taxon>Clostridia</taxon>
        <taxon>Lachnospirales</taxon>
        <taxon>Lachnospiraceae</taxon>
        <taxon>Mediterraneibacter</taxon>
    </lineage>
</organism>
<protein>
    <recommendedName>
        <fullName evidence="2">Group II intron-encoded protein ltrA</fullName>
    </recommendedName>
</protein>
<name>A0A6N3DVQ2_9FIRM</name>